<feature type="compositionally biased region" description="Pro residues" evidence="2">
    <location>
        <begin position="1345"/>
        <end position="1354"/>
    </location>
</feature>
<feature type="coiled-coil region" evidence="1">
    <location>
        <begin position="932"/>
        <end position="987"/>
    </location>
</feature>
<sequence length="1475" mass="162683">MDASRSSPFRPSMGPLGAGRLRSASPSRRALAIDMRRIASLLRDPAGALHGPHHEGMNNSICSSPNSAWEPGDRGAAPMTTQATQARTASLSRTIIENQFTALAERINAGVTTLQRQCELDRRRLTQVEKKLDAKTAEADKHDGRERWAEVQGSVSGLLEETQALARRLDGLDERLWARTSGSEASKQRNRDLEQQVQALEQQNRLAAAAAEELQKRQATKIRRTEHSMEEVMRRMEKLEEELRQRAPPQRDGYMEAKFIAFEQNQEALDTEIRALQANLEDGLQQLREEFKDGQSAGALEPDDRALSALERKVTGQVEEVSSNMASLRVKVDRLMDRVGSLAERIETAHEPSIDSLRVEISQARGQERRELDAEIQSLKSRLQHTQDSTEETCIEVREALRQARAETAALSYRPDIQEDSSWMRTTEERLAGHEQDLFDLRERVEELIQGDPDGKPLRDNEDVENIRRRLEVLEEQGTAVEDPETTRMVQVQNTICDLVEQVSKLKQHASSAEANSSSWQQQVKQIHSLIERKQNEDAASLRVNGEVEAKVGALSSQVADIAARLLEVEGNLDFVRETEQSSLTEAPNSGVAGPGTQGSGGGNAALQEKLEAVALHLEIVDDLTERLGDLERKWNAGPEPHGMGSPPGPLSEVSFGGEAPVKASAPSDHLGRELGDLQLRFDANDTKLKSIHEELRTKLALAKADSQGTQAQLNDLAARLGGDEQILSTLQEAPAVSFADLDALRLEFADKFDQMQPSTEQVEPETKDTSLIAGELMEVKHVVKELSEKVNSNHLNLDDLQESLAQLAANTKAFEATVPGMKEEIKELRSRLPNADAEASAEQAILEKLEEVDADLKYCKFECGTFAKGGDLGHLRDRVKELEEIAQKPTKGERMIKDVQELIKGKYQQQEEIMKDLKKFYELEARFDATKVETDTELQKLCAMINDLQKEQIEEPKEGESNLESMADLKDQIAALEQKIDSVSGEHVIDRAEASAEDVKLRSQVQQQVQDIGMQLSKEVANLAEHQRDLVETRCSLEDLNKKFDDVTGLENQITHVAERLSSTESVVSTAKKELEDMRTEVTNLLGRITSTESSSCEMKKDLEGLLGPRNKIGISLNGASQSPLDEIRGRLDILSEQLAELQSKQDFPAAPATHVAHKDSVASGDGSLNFSLTEHTERPGAPDGSLNFSLTETAKDVTEKRFAAPSPYITAEADSAFDVLSDSASPASSAGRIAQSLTVEKDAPPSAPDSPNSGQKGASSSQVSASFNEMSICPDQSVELSTELEQKCDFVEEVRPVSKPRSDRGIASSPIKEEEEIPENADAKAEPARLEPGQAASQLRPLGPLPSRPTPAPLDSLDSLSKPKQPMFTATKADAADALDVLLKPKAKTLPPLTQVDESKPKEPISVTEHAAEKEKKEDDEEEEKEKKEEKMEKEEEEDDEYENSFDDDGDDDVDDNMSVPPESIHSCSQDSV</sequence>
<keyword evidence="4" id="KW-1185">Reference proteome</keyword>
<feature type="compositionally biased region" description="Basic and acidic residues" evidence="2">
    <location>
        <begin position="1427"/>
        <end position="1436"/>
    </location>
</feature>
<feature type="compositionally biased region" description="Acidic residues" evidence="2">
    <location>
        <begin position="1437"/>
        <end position="1458"/>
    </location>
</feature>
<feature type="region of interest" description="Disordered" evidence="2">
    <location>
        <begin position="1"/>
        <end position="26"/>
    </location>
</feature>
<keyword evidence="1" id="KW-0175">Coiled coil</keyword>
<feature type="coiled-coil region" evidence="1">
    <location>
        <begin position="1024"/>
        <end position="1089"/>
    </location>
</feature>
<feature type="region of interest" description="Disordered" evidence="2">
    <location>
        <begin position="1151"/>
        <end position="1190"/>
    </location>
</feature>
<evidence type="ECO:0000313" key="3">
    <source>
        <dbReference type="EMBL" id="CAK9016012.1"/>
    </source>
</evidence>
<dbReference type="Proteomes" id="UP001642484">
    <property type="component" value="Unassembled WGS sequence"/>
</dbReference>
<feature type="compositionally biased region" description="Basic and acidic residues" evidence="2">
    <location>
        <begin position="1293"/>
        <end position="1306"/>
    </location>
</feature>
<dbReference type="PANTHER" id="PTHR18937">
    <property type="entry name" value="STRUCTURAL MAINTENANCE OF CHROMOSOMES SMC FAMILY MEMBER"/>
    <property type="match status" value="1"/>
</dbReference>
<gene>
    <name evidence="3" type="ORF">CCMP2556_LOCUS12329</name>
</gene>
<accession>A0ABP0JPL0</accession>
<feature type="region of interest" description="Disordered" evidence="2">
    <location>
        <begin position="1293"/>
        <end position="1374"/>
    </location>
</feature>
<feature type="region of interest" description="Disordered" evidence="2">
    <location>
        <begin position="1240"/>
        <end position="1272"/>
    </location>
</feature>
<feature type="compositionally biased region" description="Polar residues" evidence="2">
    <location>
        <begin position="57"/>
        <end position="67"/>
    </location>
</feature>
<evidence type="ECO:0000256" key="1">
    <source>
        <dbReference type="SAM" id="Coils"/>
    </source>
</evidence>
<feature type="compositionally biased region" description="Polar residues" evidence="2">
    <location>
        <begin position="1254"/>
        <end position="1271"/>
    </location>
</feature>
<feature type="region of interest" description="Disordered" evidence="2">
    <location>
        <begin position="1389"/>
        <end position="1475"/>
    </location>
</feature>
<dbReference type="EMBL" id="CAXAMN010005980">
    <property type="protein sequence ID" value="CAK9016012.1"/>
    <property type="molecule type" value="Genomic_DNA"/>
</dbReference>
<name>A0ABP0JPL0_9DINO</name>
<feature type="region of interest" description="Disordered" evidence="2">
    <location>
        <begin position="580"/>
        <end position="604"/>
    </location>
</feature>
<evidence type="ECO:0000256" key="2">
    <source>
        <dbReference type="SAM" id="MobiDB-lite"/>
    </source>
</evidence>
<proteinExistence type="predicted"/>
<feature type="compositionally biased region" description="Gly residues" evidence="2">
    <location>
        <begin position="593"/>
        <end position="604"/>
    </location>
</feature>
<comment type="caution">
    <text evidence="3">The sequence shown here is derived from an EMBL/GenBank/DDBJ whole genome shotgun (WGS) entry which is preliminary data.</text>
</comment>
<organism evidence="3 4">
    <name type="scientific">Durusdinium trenchii</name>
    <dbReference type="NCBI Taxonomy" id="1381693"/>
    <lineage>
        <taxon>Eukaryota</taxon>
        <taxon>Sar</taxon>
        <taxon>Alveolata</taxon>
        <taxon>Dinophyceae</taxon>
        <taxon>Suessiales</taxon>
        <taxon>Symbiodiniaceae</taxon>
        <taxon>Durusdinium</taxon>
    </lineage>
</organism>
<reference evidence="3 4" key="1">
    <citation type="submission" date="2024-02" db="EMBL/GenBank/DDBJ databases">
        <authorList>
            <person name="Chen Y."/>
            <person name="Shah S."/>
            <person name="Dougan E. K."/>
            <person name="Thang M."/>
            <person name="Chan C."/>
        </authorList>
    </citation>
    <scope>NUCLEOTIDE SEQUENCE [LARGE SCALE GENOMIC DNA]</scope>
</reference>
<evidence type="ECO:0000313" key="4">
    <source>
        <dbReference type="Proteomes" id="UP001642484"/>
    </source>
</evidence>
<protein>
    <submittedName>
        <fullName evidence="3">Uncharacterized protein</fullName>
    </submittedName>
</protein>
<feature type="coiled-coil region" evidence="1">
    <location>
        <begin position="784"/>
        <end position="818"/>
    </location>
</feature>
<feature type="region of interest" description="Disordered" evidence="2">
    <location>
        <begin position="46"/>
        <end position="80"/>
    </location>
</feature>
<feature type="coiled-coil region" evidence="1">
    <location>
        <begin position="183"/>
        <end position="286"/>
    </location>
</feature>